<protein>
    <submittedName>
        <fullName evidence="2">Uncharacterized protein</fullName>
    </submittedName>
</protein>
<feature type="compositionally biased region" description="Low complexity" evidence="1">
    <location>
        <begin position="115"/>
        <end position="140"/>
    </location>
</feature>
<reference evidence="2 3" key="1">
    <citation type="journal article" date="2013" name="BMC Genomics">
        <title>The miniature genome of a carnivorous plant Genlisea aurea contains a low number of genes and short non-coding sequences.</title>
        <authorList>
            <person name="Leushkin E.V."/>
            <person name="Sutormin R.A."/>
            <person name="Nabieva E.R."/>
            <person name="Penin A.A."/>
            <person name="Kondrashov A.S."/>
            <person name="Logacheva M.D."/>
        </authorList>
    </citation>
    <scope>NUCLEOTIDE SEQUENCE [LARGE SCALE GENOMIC DNA]</scope>
</reference>
<accession>S8BZ31</accession>
<evidence type="ECO:0000256" key="1">
    <source>
        <dbReference type="SAM" id="MobiDB-lite"/>
    </source>
</evidence>
<evidence type="ECO:0000313" key="2">
    <source>
        <dbReference type="EMBL" id="EPS57396.1"/>
    </source>
</evidence>
<feature type="compositionally biased region" description="Polar residues" evidence="1">
    <location>
        <begin position="172"/>
        <end position="181"/>
    </location>
</feature>
<proteinExistence type="predicted"/>
<organism evidence="2 3">
    <name type="scientific">Genlisea aurea</name>
    <dbReference type="NCBI Taxonomy" id="192259"/>
    <lineage>
        <taxon>Eukaryota</taxon>
        <taxon>Viridiplantae</taxon>
        <taxon>Streptophyta</taxon>
        <taxon>Embryophyta</taxon>
        <taxon>Tracheophyta</taxon>
        <taxon>Spermatophyta</taxon>
        <taxon>Magnoliopsida</taxon>
        <taxon>eudicotyledons</taxon>
        <taxon>Gunneridae</taxon>
        <taxon>Pentapetalae</taxon>
        <taxon>asterids</taxon>
        <taxon>lamiids</taxon>
        <taxon>Lamiales</taxon>
        <taxon>Lentibulariaceae</taxon>
        <taxon>Genlisea</taxon>
    </lineage>
</organism>
<name>S8BZ31_9LAMI</name>
<keyword evidence="3" id="KW-1185">Reference proteome</keyword>
<evidence type="ECO:0000313" key="3">
    <source>
        <dbReference type="Proteomes" id="UP000015453"/>
    </source>
</evidence>
<gene>
    <name evidence="2" type="ORF">M569_17423</name>
</gene>
<feature type="region of interest" description="Disordered" evidence="1">
    <location>
        <begin position="1"/>
        <end position="23"/>
    </location>
</feature>
<comment type="caution">
    <text evidence="2">The sequence shown here is derived from an EMBL/GenBank/DDBJ whole genome shotgun (WGS) entry which is preliminary data.</text>
</comment>
<dbReference type="OrthoDB" id="538216at2759"/>
<dbReference type="Proteomes" id="UP000015453">
    <property type="component" value="Unassembled WGS sequence"/>
</dbReference>
<dbReference type="EMBL" id="AUSU01010275">
    <property type="protein sequence ID" value="EPS57396.1"/>
    <property type="molecule type" value="Genomic_DNA"/>
</dbReference>
<sequence length="293" mass="31347">MCSPVFLEPGFEMTTSSGEQGRRQSDFFDSFQSLKSASSSEKRVSLAMSTLRGYYGLEKRSPGEGFEMTALYRHHDGASSPHMNPPLSLHRKSRSVANSLMSANGAPEDAPPRPSSLEEGSGNNSGAGNSSSSPSSSSSEKWFEKLLRRRQKSESDFASYPPEKILREEETSCGSTMSTAITGKGLALRPKSSSSSSRTDVDHHHHHHHPSPFPMNLSGGGGGDSSPQAVADGVRKSSSTSCLQDAENGTFSSLWSTSKWSLKPDFQALSSAAIPIFDGLPKAIGKKNKTAVD</sequence>
<feature type="region of interest" description="Disordered" evidence="1">
    <location>
        <begin position="72"/>
        <end position="244"/>
    </location>
</feature>
<dbReference type="AlphaFoldDB" id="S8BZ31"/>